<dbReference type="PANTHER" id="PTHR42852:SF6">
    <property type="entry name" value="THIOL:DISULFIDE INTERCHANGE PROTEIN DSBE"/>
    <property type="match status" value="1"/>
</dbReference>
<feature type="region of interest" description="Disordered" evidence="5">
    <location>
        <begin position="30"/>
        <end position="57"/>
    </location>
</feature>
<dbReference type="InterPro" id="IPR000866">
    <property type="entry name" value="AhpC/TSA"/>
</dbReference>
<evidence type="ECO:0000313" key="9">
    <source>
        <dbReference type="Proteomes" id="UP000187735"/>
    </source>
</evidence>
<keyword evidence="9" id="KW-1185">Reference proteome</keyword>
<feature type="region of interest" description="Disordered" evidence="5">
    <location>
        <begin position="395"/>
        <end position="416"/>
    </location>
</feature>
<keyword evidence="6" id="KW-0732">Signal</keyword>
<evidence type="ECO:0000256" key="1">
    <source>
        <dbReference type="ARBA" id="ARBA00004196"/>
    </source>
</evidence>
<name>A0A1P8WNZ4_9PLAN</name>
<feature type="chain" id="PRO_5012681748" evidence="6">
    <location>
        <begin position="29"/>
        <end position="416"/>
    </location>
</feature>
<dbReference type="InterPro" id="IPR013766">
    <property type="entry name" value="Thioredoxin_domain"/>
</dbReference>
<evidence type="ECO:0000313" key="8">
    <source>
        <dbReference type="EMBL" id="APZ95774.1"/>
    </source>
</evidence>
<dbReference type="InterPro" id="IPR017937">
    <property type="entry name" value="Thioredoxin_CS"/>
</dbReference>
<dbReference type="GO" id="GO:0016491">
    <property type="term" value="F:oxidoreductase activity"/>
    <property type="evidence" value="ECO:0007669"/>
    <property type="project" value="InterPro"/>
</dbReference>
<protein>
    <submittedName>
        <fullName evidence="8">Cytochrome c biogenesis protein TlpA</fullName>
    </submittedName>
</protein>
<dbReference type="CDD" id="cd02966">
    <property type="entry name" value="TlpA_like_family"/>
    <property type="match status" value="1"/>
</dbReference>
<feature type="compositionally biased region" description="Basic and acidic residues" evidence="5">
    <location>
        <begin position="32"/>
        <end position="54"/>
    </location>
</feature>
<evidence type="ECO:0000256" key="6">
    <source>
        <dbReference type="SAM" id="SignalP"/>
    </source>
</evidence>
<proteinExistence type="predicted"/>
<feature type="signal peptide" evidence="6">
    <location>
        <begin position="1"/>
        <end position="28"/>
    </location>
</feature>
<dbReference type="PROSITE" id="PS51352">
    <property type="entry name" value="THIOREDOXIN_2"/>
    <property type="match status" value="1"/>
</dbReference>
<dbReference type="Proteomes" id="UP000187735">
    <property type="component" value="Chromosome"/>
</dbReference>
<dbReference type="PROSITE" id="PS00194">
    <property type="entry name" value="THIOREDOXIN_1"/>
    <property type="match status" value="1"/>
</dbReference>
<gene>
    <name evidence="8" type="primary">tlpA_1</name>
    <name evidence="8" type="ORF">Fuma_05436</name>
</gene>
<dbReference type="Pfam" id="PF00578">
    <property type="entry name" value="AhpC-TSA"/>
    <property type="match status" value="1"/>
</dbReference>
<keyword evidence="2" id="KW-0201">Cytochrome c-type biogenesis</keyword>
<dbReference type="GO" id="GO:0030313">
    <property type="term" value="C:cell envelope"/>
    <property type="evidence" value="ECO:0007669"/>
    <property type="project" value="UniProtKB-SubCell"/>
</dbReference>
<evidence type="ECO:0000259" key="7">
    <source>
        <dbReference type="PROSITE" id="PS51352"/>
    </source>
</evidence>
<dbReference type="InterPro" id="IPR036249">
    <property type="entry name" value="Thioredoxin-like_sf"/>
</dbReference>
<comment type="subcellular location">
    <subcellularLocation>
        <location evidence="1">Cell envelope</location>
    </subcellularLocation>
</comment>
<evidence type="ECO:0000256" key="2">
    <source>
        <dbReference type="ARBA" id="ARBA00022748"/>
    </source>
</evidence>
<reference evidence="8 9" key="1">
    <citation type="journal article" date="2016" name="Front. Microbiol.">
        <title>Fuerstia marisgermanicae gen. nov., sp. nov., an Unusual Member of the Phylum Planctomycetes from the German Wadden Sea.</title>
        <authorList>
            <person name="Kohn T."/>
            <person name="Heuer A."/>
            <person name="Jogler M."/>
            <person name="Vollmers J."/>
            <person name="Boedeker C."/>
            <person name="Bunk B."/>
            <person name="Rast P."/>
            <person name="Borchert D."/>
            <person name="Glockner I."/>
            <person name="Freese H.M."/>
            <person name="Klenk H.P."/>
            <person name="Overmann J."/>
            <person name="Kaster A.K."/>
            <person name="Rohde M."/>
            <person name="Wiegand S."/>
            <person name="Jogler C."/>
        </authorList>
    </citation>
    <scope>NUCLEOTIDE SEQUENCE [LARGE SCALE GENOMIC DNA]</scope>
    <source>
        <strain evidence="8 9">NH11</strain>
    </source>
</reference>
<feature type="compositionally biased region" description="Acidic residues" evidence="5">
    <location>
        <begin position="405"/>
        <end position="416"/>
    </location>
</feature>
<organism evidence="8 9">
    <name type="scientific">Fuerstiella marisgermanici</name>
    <dbReference type="NCBI Taxonomy" id="1891926"/>
    <lineage>
        <taxon>Bacteria</taxon>
        <taxon>Pseudomonadati</taxon>
        <taxon>Planctomycetota</taxon>
        <taxon>Planctomycetia</taxon>
        <taxon>Planctomycetales</taxon>
        <taxon>Planctomycetaceae</taxon>
        <taxon>Fuerstiella</taxon>
    </lineage>
</organism>
<keyword evidence="4" id="KW-0676">Redox-active center</keyword>
<evidence type="ECO:0000256" key="3">
    <source>
        <dbReference type="ARBA" id="ARBA00023157"/>
    </source>
</evidence>
<evidence type="ECO:0000256" key="5">
    <source>
        <dbReference type="SAM" id="MobiDB-lite"/>
    </source>
</evidence>
<dbReference type="GO" id="GO:0016209">
    <property type="term" value="F:antioxidant activity"/>
    <property type="evidence" value="ECO:0007669"/>
    <property type="project" value="InterPro"/>
</dbReference>
<feature type="domain" description="Thioredoxin" evidence="7">
    <location>
        <begin position="257"/>
        <end position="403"/>
    </location>
</feature>
<dbReference type="STRING" id="1891926.Fuma_05436"/>
<dbReference type="OrthoDB" id="252709at2"/>
<dbReference type="AlphaFoldDB" id="A0A1P8WNZ4"/>
<accession>A0A1P8WNZ4</accession>
<dbReference type="InterPro" id="IPR050553">
    <property type="entry name" value="Thioredoxin_ResA/DsbE_sf"/>
</dbReference>
<dbReference type="SUPFAM" id="SSF52833">
    <property type="entry name" value="Thioredoxin-like"/>
    <property type="match status" value="1"/>
</dbReference>
<evidence type="ECO:0000256" key="4">
    <source>
        <dbReference type="ARBA" id="ARBA00023284"/>
    </source>
</evidence>
<sequence length="416" mass="46110" precursor="true">MSQLFNTRILMLVTASMCLAIAVPTAFAQETKPADKKTDAKTEAKSEAATKEDAAESPLFEVPEDGSVEELFDFISKVKRTRSKGRARAEQIEHLKLQIAAIVKACEKIREADPGDDQEVKAISEQWDALTALKMYATETGTPQLKAFMDDLNADKRPQIKKLIAKKELLAKAATVSRMSAEERDAFLDELFAMIDEDGLDRATYSVAHGIGRSMGSSDTPEVGAKLYERLAMAMEKSDDPEFAARAEKTRGAARRLRLPGEFMELTGTTAEGEPFDWSAYRGKVVLVDFWASWCGPCRAEIPNMKTQLENYGDKGFAIVGINLDQTKERYQQYVDKEELTWTNLMSDKEDEMGWDNPIATHYGISGIPTAILVDKDGKVVSMRARGGELNAQLEKLLGPVEKPDADEKEDAEESS</sequence>
<dbReference type="PANTHER" id="PTHR42852">
    <property type="entry name" value="THIOL:DISULFIDE INTERCHANGE PROTEIN DSBE"/>
    <property type="match status" value="1"/>
</dbReference>
<keyword evidence="3" id="KW-1015">Disulfide bond</keyword>
<dbReference type="Gene3D" id="3.40.30.10">
    <property type="entry name" value="Glutaredoxin"/>
    <property type="match status" value="1"/>
</dbReference>
<dbReference type="EMBL" id="CP017641">
    <property type="protein sequence ID" value="APZ95774.1"/>
    <property type="molecule type" value="Genomic_DNA"/>
</dbReference>
<dbReference type="RefSeq" id="WP_077026887.1">
    <property type="nucleotide sequence ID" value="NZ_CP017641.1"/>
</dbReference>
<dbReference type="KEGG" id="fmr:Fuma_05436"/>
<dbReference type="GO" id="GO:0017004">
    <property type="term" value="P:cytochrome complex assembly"/>
    <property type="evidence" value="ECO:0007669"/>
    <property type="project" value="UniProtKB-KW"/>
</dbReference>